<dbReference type="EMBL" id="VOBR01000038">
    <property type="protein sequence ID" value="TWP45799.1"/>
    <property type="molecule type" value="Genomic_DNA"/>
</dbReference>
<name>A0A563EGZ6_9PSEU</name>
<dbReference type="InterPro" id="IPR023795">
    <property type="entry name" value="Serpin_CS"/>
</dbReference>
<evidence type="ECO:0000313" key="4">
    <source>
        <dbReference type="Proteomes" id="UP000316639"/>
    </source>
</evidence>
<dbReference type="InterPro" id="IPR042178">
    <property type="entry name" value="Serpin_sf_1"/>
</dbReference>
<comment type="similarity">
    <text evidence="1">Belongs to the serpin family.</text>
</comment>
<sequence>MGSAGAGTTRGTTVPQVCANHVTRNRWGRWEGRGNGPSPTIRSQCSCPIHDTRSNPVTDRAHLAFATALHRVAAPDQNSDACWSPYSVASALALAMEGARGETRVELEGLLGSSVTALLKEAASPKELSVANTLWAADDLPLNPEFSLAAHVRNAPFASDPETVRKLVNTDVAETTHGLIPELMPSGSVSPDAVAMIVNALYLKVAWLSPFPAYDTTERPFHTPGGDVAVPTMRHTAKFRYARSPGWQTIVLPAASGVEAVVLLPDGDLSAPLDPVVLEATDHVRLDLSMPRVDVSMKMSLKDSLVQLGVWSMFSENADFTGISPDPRLFVDDVLHEAVLRVDEEGLEGAAATAATFRLVSIEIEDDPVVVEVDRPFLLLVRHANTGAIYFMTRIVRP</sequence>
<dbReference type="OrthoDB" id="9764871at2"/>
<comment type="caution">
    <text evidence="3">The sequence shown here is derived from an EMBL/GenBank/DDBJ whole genome shotgun (WGS) entry which is preliminary data.</text>
</comment>
<accession>A0A563EGZ6</accession>
<dbReference type="CDD" id="cd19590">
    <property type="entry name" value="serpin_thermopin-like"/>
    <property type="match status" value="1"/>
</dbReference>
<dbReference type="SMART" id="SM00093">
    <property type="entry name" value="SERPIN"/>
    <property type="match status" value="1"/>
</dbReference>
<dbReference type="PROSITE" id="PS00284">
    <property type="entry name" value="SERPIN"/>
    <property type="match status" value="1"/>
</dbReference>
<dbReference type="SUPFAM" id="SSF56574">
    <property type="entry name" value="Serpins"/>
    <property type="match status" value="1"/>
</dbReference>
<dbReference type="InterPro" id="IPR023796">
    <property type="entry name" value="Serpin_dom"/>
</dbReference>
<keyword evidence="4" id="KW-1185">Reference proteome</keyword>
<dbReference type="AlphaFoldDB" id="A0A563EGZ6"/>
<protein>
    <submittedName>
        <fullName evidence="3">Serpin family protein</fullName>
    </submittedName>
</protein>
<dbReference type="Gene3D" id="3.30.497.10">
    <property type="entry name" value="Antithrombin, subunit I, domain 2"/>
    <property type="match status" value="1"/>
</dbReference>
<dbReference type="PANTHER" id="PTHR11461">
    <property type="entry name" value="SERINE PROTEASE INHIBITOR, SERPIN"/>
    <property type="match status" value="1"/>
</dbReference>
<dbReference type="InterPro" id="IPR036186">
    <property type="entry name" value="Serpin_sf"/>
</dbReference>
<organism evidence="3 4">
    <name type="scientific">Lentzea tibetensis</name>
    <dbReference type="NCBI Taxonomy" id="2591470"/>
    <lineage>
        <taxon>Bacteria</taxon>
        <taxon>Bacillati</taxon>
        <taxon>Actinomycetota</taxon>
        <taxon>Actinomycetes</taxon>
        <taxon>Pseudonocardiales</taxon>
        <taxon>Pseudonocardiaceae</taxon>
        <taxon>Lentzea</taxon>
    </lineage>
</organism>
<dbReference type="Proteomes" id="UP000316639">
    <property type="component" value="Unassembled WGS sequence"/>
</dbReference>
<dbReference type="GO" id="GO:0005615">
    <property type="term" value="C:extracellular space"/>
    <property type="evidence" value="ECO:0007669"/>
    <property type="project" value="InterPro"/>
</dbReference>
<dbReference type="InterPro" id="IPR042185">
    <property type="entry name" value="Serpin_sf_2"/>
</dbReference>
<dbReference type="PANTHER" id="PTHR11461:SF211">
    <property type="entry name" value="GH10112P-RELATED"/>
    <property type="match status" value="1"/>
</dbReference>
<proteinExistence type="inferred from homology"/>
<dbReference type="InterPro" id="IPR000215">
    <property type="entry name" value="Serpin_fam"/>
</dbReference>
<gene>
    <name evidence="3" type="ORF">FKR81_38150</name>
</gene>
<dbReference type="Gene3D" id="2.30.39.10">
    <property type="entry name" value="Alpha-1-antitrypsin, domain 1"/>
    <property type="match status" value="1"/>
</dbReference>
<evidence type="ECO:0000313" key="3">
    <source>
        <dbReference type="EMBL" id="TWP45799.1"/>
    </source>
</evidence>
<evidence type="ECO:0000256" key="1">
    <source>
        <dbReference type="RuleBase" id="RU000411"/>
    </source>
</evidence>
<feature type="domain" description="Serpin" evidence="2">
    <location>
        <begin position="66"/>
        <end position="398"/>
    </location>
</feature>
<evidence type="ECO:0000259" key="2">
    <source>
        <dbReference type="SMART" id="SM00093"/>
    </source>
</evidence>
<dbReference type="GO" id="GO:0004867">
    <property type="term" value="F:serine-type endopeptidase inhibitor activity"/>
    <property type="evidence" value="ECO:0007669"/>
    <property type="project" value="InterPro"/>
</dbReference>
<reference evidence="3 4" key="1">
    <citation type="submission" date="2019-07" db="EMBL/GenBank/DDBJ databases">
        <title>Lentzea xizangensis sp. nov., isolated from Qinghai-Tibetan Plateau Soils.</title>
        <authorList>
            <person name="Huang J."/>
        </authorList>
    </citation>
    <scope>NUCLEOTIDE SEQUENCE [LARGE SCALE GENOMIC DNA]</scope>
    <source>
        <strain evidence="3 4">FXJ1.1311</strain>
    </source>
</reference>
<dbReference type="Pfam" id="PF00079">
    <property type="entry name" value="Serpin"/>
    <property type="match status" value="1"/>
</dbReference>